<feature type="transmembrane region" description="Helical" evidence="10">
    <location>
        <begin position="83"/>
        <end position="106"/>
    </location>
</feature>
<feature type="transmembrane region" description="Helical" evidence="10">
    <location>
        <begin position="183"/>
        <end position="204"/>
    </location>
</feature>
<evidence type="ECO:0000256" key="8">
    <source>
        <dbReference type="ARBA" id="ARBA00023136"/>
    </source>
</evidence>
<accession>A0A0K2RYV7</accession>
<feature type="transmembrane region" description="Helical" evidence="10">
    <location>
        <begin position="54"/>
        <end position="71"/>
    </location>
</feature>
<name>A0A0K2RYV7_9MICC</name>
<dbReference type="AlphaFoldDB" id="A0A0K2RYV7"/>
<dbReference type="InterPro" id="IPR006153">
    <property type="entry name" value="Cation/H_exchanger_TM"/>
</dbReference>
<dbReference type="PATRIC" id="fig|43675.28.peg.789"/>
<keyword evidence="8 10" id="KW-0472">Membrane</keyword>
<keyword evidence="9" id="KW-0739">Sodium transport</keyword>
<reference evidence="13" key="1">
    <citation type="submission" date="2015-08" db="EMBL/GenBank/DDBJ databases">
        <title>Complete genome sequence of Rothia mucilaginosa strain NUM-Rm6536.</title>
        <authorList>
            <person name="Nambu T."/>
        </authorList>
    </citation>
    <scope>NUCLEOTIDE SEQUENCE [LARGE SCALE GENOMIC DNA]</scope>
    <source>
        <strain evidence="13">NUM-Rm6536</strain>
    </source>
</reference>
<feature type="transmembrane region" description="Helical" evidence="10">
    <location>
        <begin position="299"/>
        <end position="326"/>
    </location>
</feature>
<dbReference type="RefSeq" id="WP_060824130.1">
    <property type="nucleotide sequence ID" value="NZ_AP014938.1"/>
</dbReference>
<evidence type="ECO:0000313" key="12">
    <source>
        <dbReference type="EMBL" id="BAS20018.1"/>
    </source>
</evidence>
<evidence type="ECO:0000256" key="10">
    <source>
        <dbReference type="SAM" id="Phobius"/>
    </source>
</evidence>
<dbReference type="PANTHER" id="PTHR10110:SF86">
    <property type="entry name" value="SODIUM_HYDROGEN EXCHANGER 7"/>
    <property type="match status" value="1"/>
</dbReference>
<gene>
    <name evidence="12" type="ORF">RM6536_0771</name>
</gene>
<evidence type="ECO:0000256" key="4">
    <source>
        <dbReference type="ARBA" id="ARBA00022692"/>
    </source>
</evidence>
<evidence type="ECO:0000259" key="11">
    <source>
        <dbReference type="Pfam" id="PF00999"/>
    </source>
</evidence>
<dbReference type="Gene3D" id="6.10.140.1330">
    <property type="match status" value="1"/>
</dbReference>
<evidence type="ECO:0000256" key="1">
    <source>
        <dbReference type="ARBA" id="ARBA00004651"/>
    </source>
</evidence>
<feature type="transmembrane region" description="Helical" evidence="10">
    <location>
        <begin position="267"/>
        <end position="287"/>
    </location>
</feature>
<dbReference type="GO" id="GO:0015386">
    <property type="term" value="F:potassium:proton antiporter activity"/>
    <property type="evidence" value="ECO:0007669"/>
    <property type="project" value="TreeGrafter"/>
</dbReference>
<keyword evidence="5 10" id="KW-1133">Transmembrane helix</keyword>
<dbReference type="GO" id="GO:0015385">
    <property type="term" value="F:sodium:proton antiporter activity"/>
    <property type="evidence" value="ECO:0007669"/>
    <property type="project" value="InterPro"/>
</dbReference>
<dbReference type="EMBL" id="AP014938">
    <property type="protein sequence ID" value="BAS20018.1"/>
    <property type="molecule type" value="Genomic_DNA"/>
</dbReference>
<keyword evidence="2" id="KW-0813">Transport</keyword>
<evidence type="ECO:0000256" key="2">
    <source>
        <dbReference type="ARBA" id="ARBA00022448"/>
    </source>
</evidence>
<comment type="subcellular location">
    <subcellularLocation>
        <location evidence="1">Cell membrane</location>
        <topology evidence="1">Multi-pass membrane protein</topology>
    </subcellularLocation>
</comment>
<dbReference type="Proteomes" id="UP000066203">
    <property type="component" value="Chromosome"/>
</dbReference>
<feature type="transmembrane region" description="Helical" evidence="10">
    <location>
        <begin position="379"/>
        <end position="400"/>
    </location>
</feature>
<dbReference type="GO" id="GO:0051453">
    <property type="term" value="P:regulation of intracellular pH"/>
    <property type="evidence" value="ECO:0007669"/>
    <property type="project" value="TreeGrafter"/>
</dbReference>
<dbReference type="GO" id="GO:0098719">
    <property type="term" value="P:sodium ion import across plasma membrane"/>
    <property type="evidence" value="ECO:0007669"/>
    <property type="project" value="TreeGrafter"/>
</dbReference>
<organism evidence="12">
    <name type="scientific">Rothia mucilaginosa</name>
    <dbReference type="NCBI Taxonomy" id="43675"/>
    <lineage>
        <taxon>Bacteria</taxon>
        <taxon>Bacillati</taxon>
        <taxon>Actinomycetota</taxon>
        <taxon>Actinomycetes</taxon>
        <taxon>Micrococcales</taxon>
        <taxon>Micrococcaceae</taxon>
        <taxon>Rothia</taxon>
    </lineage>
</organism>
<protein>
    <submittedName>
        <fullName evidence="12">Na+/H+ antiporter</fullName>
    </submittedName>
</protein>
<dbReference type="InterPro" id="IPR018422">
    <property type="entry name" value="Cation/H_exchanger_CPA1"/>
</dbReference>
<evidence type="ECO:0000256" key="5">
    <source>
        <dbReference type="ARBA" id="ARBA00022989"/>
    </source>
</evidence>
<dbReference type="GO" id="GO:0005886">
    <property type="term" value="C:plasma membrane"/>
    <property type="evidence" value="ECO:0007669"/>
    <property type="project" value="UniProtKB-SubCell"/>
</dbReference>
<evidence type="ECO:0000313" key="13">
    <source>
        <dbReference type="Proteomes" id="UP000066203"/>
    </source>
</evidence>
<dbReference type="PANTHER" id="PTHR10110">
    <property type="entry name" value="SODIUM/HYDROGEN EXCHANGER"/>
    <property type="match status" value="1"/>
</dbReference>
<evidence type="ECO:0000256" key="7">
    <source>
        <dbReference type="ARBA" id="ARBA00023065"/>
    </source>
</evidence>
<feature type="transmembrane region" description="Helical" evidence="10">
    <location>
        <begin position="6"/>
        <end position="21"/>
    </location>
</feature>
<keyword evidence="7" id="KW-0406">Ion transport</keyword>
<sequence length="580" mass="62673">MLYLSVIVMILIATVFMVSVGDRLNLPWPVMMTLLGAAALFIPNRPDLTIDSDIILPIFLPPLLWAIGIKFSWGTLRRRWKSVLLYSVLLTTVSALAIAGAAMWWVPGMTVAVALAVGAAVSPPDPVAVEAVAEPVGIPRRLIGTLQTEGSFNDAIAIVLFHAAIHSMTSGHHIDPLSVAKDFVLGSILAVIIGYIFGWLGGYVRQRAHDVVTSNAVTLVIPFGAYLAAESVHASGVIAVVIGAIQFTSTKYMAALEAEERLSSTSFWQIIELLMTGVAFGLIGLQASSIIATADPSRIAGLFADGALVALVAILVRLIWFTIVWLAGRKNPIHEGAPESFAEVIVMTWSGMRGLVTLILALSIPVVNGTEQVRQDAIVMMLSVLFFTLVLPGLTLPMLVKVLGVQANHEEETAVPELLKIAQDAALEALQAEAKATTDPETYARVKEMCSAITRRDEISEALPEEYKQHMEKLKDKRNDFVRLRDAALVAAQNEVIAAQDRYDSHDVTRVVRKLDILAQAESIRSSGMFILPAMTAGAVAMERYNLWKKHQGTLSTRAIPVVENAPASPLVTNEVTPNS</sequence>
<evidence type="ECO:0000256" key="6">
    <source>
        <dbReference type="ARBA" id="ARBA00023053"/>
    </source>
</evidence>
<feature type="transmembrane region" description="Helical" evidence="10">
    <location>
        <begin position="216"/>
        <end position="247"/>
    </location>
</feature>
<keyword evidence="4 10" id="KW-0812">Transmembrane</keyword>
<feature type="domain" description="Cation/H+ exchanger transmembrane" evidence="11">
    <location>
        <begin position="11"/>
        <end position="401"/>
    </location>
</feature>
<evidence type="ECO:0000256" key="9">
    <source>
        <dbReference type="ARBA" id="ARBA00023201"/>
    </source>
</evidence>
<proteinExistence type="predicted"/>
<feature type="transmembrane region" description="Helical" evidence="10">
    <location>
        <begin position="346"/>
        <end position="367"/>
    </location>
</feature>
<dbReference type="Pfam" id="PF00999">
    <property type="entry name" value="Na_H_Exchanger"/>
    <property type="match status" value="1"/>
</dbReference>
<keyword evidence="3" id="KW-1003">Cell membrane</keyword>
<keyword evidence="6" id="KW-0915">Sodium</keyword>
<evidence type="ECO:0000256" key="3">
    <source>
        <dbReference type="ARBA" id="ARBA00022475"/>
    </source>
</evidence>